<name>A0A3B9QTH6_9CORY</name>
<protein>
    <submittedName>
        <fullName evidence="2">Uncharacterized protein</fullName>
    </submittedName>
</protein>
<accession>A0A3B9QTH6</accession>
<dbReference type="AlphaFoldDB" id="A0A3B9QTH6"/>
<proteinExistence type="predicted"/>
<organism evidence="2 3">
    <name type="scientific">Corynebacterium variabile</name>
    <dbReference type="NCBI Taxonomy" id="1727"/>
    <lineage>
        <taxon>Bacteria</taxon>
        <taxon>Bacillati</taxon>
        <taxon>Actinomycetota</taxon>
        <taxon>Actinomycetes</taxon>
        <taxon>Mycobacteriales</taxon>
        <taxon>Corynebacteriaceae</taxon>
        <taxon>Corynebacterium</taxon>
    </lineage>
</organism>
<keyword evidence="1" id="KW-1133">Transmembrane helix</keyword>
<dbReference type="InterPro" id="IPR025962">
    <property type="entry name" value="SdpI/YhfL"/>
</dbReference>
<evidence type="ECO:0000313" key="2">
    <source>
        <dbReference type="EMBL" id="HAF71994.1"/>
    </source>
</evidence>
<keyword evidence="1" id="KW-0472">Membrane</keyword>
<keyword evidence="1" id="KW-0812">Transmembrane</keyword>
<comment type="caution">
    <text evidence="2">The sequence shown here is derived from an EMBL/GenBank/DDBJ whole genome shotgun (WGS) entry which is preliminary data.</text>
</comment>
<evidence type="ECO:0000313" key="3">
    <source>
        <dbReference type="Proteomes" id="UP000260925"/>
    </source>
</evidence>
<gene>
    <name evidence="2" type="ORF">DCL06_02775</name>
</gene>
<feature type="transmembrane region" description="Helical" evidence="1">
    <location>
        <begin position="48"/>
        <end position="67"/>
    </location>
</feature>
<dbReference type="Pfam" id="PF13630">
    <property type="entry name" value="SdpI"/>
    <property type="match status" value="1"/>
</dbReference>
<dbReference type="EMBL" id="DMDD01000065">
    <property type="protein sequence ID" value="HAF71994.1"/>
    <property type="molecule type" value="Genomic_DNA"/>
</dbReference>
<dbReference type="Proteomes" id="UP000260925">
    <property type="component" value="Unassembled WGS sequence"/>
</dbReference>
<evidence type="ECO:0000256" key="1">
    <source>
        <dbReference type="SAM" id="Phobius"/>
    </source>
</evidence>
<feature type="transmembrane region" description="Helical" evidence="1">
    <location>
        <begin position="79"/>
        <end position="98"/>
    </location>
</feature>
<reference evidence="2 3" key="1">
    <citation type="journal article" date="2018" name="Nat. Biotechnol.">
        <title>A standardized bacterial taxonomy based on genome phylogeny substantially revises the tree of life.</title>
        <authorList>
            <person name="Parks D.H."/>
            <person name="Chuvochina M."/>
            <person name="Waite D.W."/>
            <person name="Rinke C."/>
            <person name="Skarshewski A."/>
            <person name="Chaumeil P.A."/>
            <person name="Hugenholtz P."/>
        </authorList>
    </citation>
    <scope>NUCLEOTIDE SEQUENCE [LARGE SCALE GENOMIC DNA]</scope>
    <source>
        <strain evidence="2">UBA9851</strain>
    </source>
</reference>
<sequence length="106" mass="10786">MVCGSIASASAKGTLPRNGAIGIRTKATKSSDAAWDAGHRAAVPIMRWTTWFGLLMTAATVIAVIVLHPGDEPGWEVSAPILGLLGVFAGLMAAAVFANRAAKAVG</sequence>